<evidence type="ECO:0000259" key="2">
    <source>
        <dbReference type="Pfam" id="PF00892"/>
    </source>
</evidence>
<dbReference type="Pfam" id="PF00892">
    <property type="entry name" value="EamA"/>
    <property type="match status" value="1"/>
</dbReference>
<keyword evidence="4" id="KW-1185">Reference proteome</keyword>
<feature type="transmembrane region" description="Helical" evidence="1">
    <location>
        <begin position="213"/>
        <end position="232"/>
    </location>
</feature>
<proteinExistence type="predicted"/>
<dbReference type="InterPro" id="IPR037185">
    <property type="entry name" value="EmrE-like"/>
</dbReference>
<feature type="transmembrane region" description="Helical" evidence="1">
    <location>
        <begin position="37"/>
        <end position="55"/>
    </location>
</feature>
<evidence type="ECO:0000256" key="1">
    <source>
        <dbReference type="SAM" id="Phobius"/>
    </source>
</evidence>
<dbReference type="SUPFAM" id="SSF103481">
    <property type="entry name" value="Multidrug resistance efflux transporter EmrE"/>
    <property type="match status" value="2"/>
</dbReference>
<accession>A0A1I5WI64</accession>
<organism evidence="3 4">
    <name type="scientific">Tranquillimonas alkanivorans</name>
    <dbReference type="NCBI Taxonomy" id="441119"/>
    <lineage>
        <taxon>Bacteria</taxon>
        <taxon>Pseudomonadati</taxon>
        <taxon>Pseudomonadota</taxon>
        <taxon>Alphaproteobacteria</taxon>
        <taxon>Rhodobacterales</taxon>
        <taxon>Roseobacteraceae</taxon>
        <taxon>Tranquillimonas</taxon>
    </lineage>
</organism>
<dbReference type="Proteomes" id="UP000199356">
    <property type="component" value="Unassembled WGS sequence"/>
</dbReference>
<sequence>MAALTPNLRGALLMMGSMTGFTLNDVCMKALSDELPLFQALFLRGLGTTLCLALLMRWQGRGLRLDLSPRDRGLIVLRSVAEVVAAFFFLTALFNMPIANATAILQAMPLSVTLAGALFLGEAFGWRRMAAILIGFCGVLLIVRPGAEGFNVYSLYALAAVAAVTVRDLAARRMSAHVPSLVVALAASALVTASFGIGSAFVEWGTLTAKNGAQLLGAMGFVFFGYIFSVAAMRSGEIGFVAPFRYTGLIVALVAGLAIFGEWPSTLTLLGSAIVVATGVFTLYRDRVARPPKPLGLRVR</sequence>
<gene>
    <name evidence="3" type="ORF">SAMN04488047_1475</name>
</gene>
<keyword evidence="1" id="KW-0472">Membrane</keyword>
<dbReference type="Gene3D" id="1.10.3730.20">
    <property type="match status" value="1"/>
</dbReference>
<feature type="transmembrane region" description="Helical" evidence="1">
    <location>
        <begin position="75"/>
        <end position="94"/>
    </location>
</feature>
<feature type="transmembrane region" description="Helical" evidence="1">
    <location>
        <begin position="100"/>
        <end position="120"/>
    </location>
</feature>
<feature type="transmembrane region" description="Helical" evidence="1">
    <location>
        <begin position="267"/>
        <end position="284"/>
    </location>
</feature>
<dbReference type="PANTHER" id="PTHR22911:SF103">
    <property type="entry name" value="BLR2811 PROTEIN"/>
    <property type="match status" value="1"/>
</dbReference>
<dbReference type="OrthoDB" id="7165334at2"/>
<keyword evidence="1" id="KW-1133">Transmembrane helix</keyword>
<dbReference type="STRING" id="441119.SAMN04488047_1475"/>
<dbReference type="RefSeq" id="WP_093425764.1">
    <property type="nucleotide sequence ID" value="NZ_FOXA01000047.1"/>
</dbReference>
<dbReference type="GO" id="GO:0016020">
    <property type="term" value="C:membrane"/>
    <property type="evidence" value="ECO:0007669"/>
    <property type="project" value="InterPro"/>
</dbReference>
<dbReference type="PANTHER" id="PTHR22911">
    <property type="entry name" value="ACYL-MALONYL CONDENSING ENZYME-RELATED"/>
    <property type="match status" value="1"/>
</dbReference>
<evidence type="ECO:0000313" key="4">
    <source>
        <dbReference type="Proteomes" id="UP000199356"/>
    </source>
</evidence>
<feature type="transmembrane region" description="Helical" evidence="1">
    <location>
        <begin position="129"/>
        <end position="147"/>
    </location>
</feature>
<keyword evidence="1" id="KW-0812">Transmembrane</keyword>
<dbReference type="AlphaFoldDB" id="A0A1I5WI64"/>
<reference evidence="3 4" key="1">
    <citation type="submission" date="2016-10" db="EMBL/GenBank/DDBJ databases">
        <authorList>
            <person name="de Groot N.N."/>
        </authorList>
    </citation>
    <scope>NUCLEOTIDE SEQUENCE [LARGE SCALE GENOMIC DNA]</scope>
    <source>
        <strain evidence="3 4">DSM 19547</strain>
    </source>
</reference>
<feature type="transmembrane region" description="Helical" evidence="1">
    <location>
        <begin position="153"/>
        <end position="170"/>
    </location>
</feature>
<name>A0A1I5WI64_9RHOB</name>
<evidence type="ECO:0000313" key="3">
    <source>
        <dbReference type="EMBL" id="SFQ19321.1"/>
    </source>
</evidence>
<protein>
    <submittedName>
        <fullName evidence="3">S-adenosylmethionine uptake transporter</fullName>
    </submittedName>
</protein>
<dbReference type="EMBL" id="FOXA01000047">
    <property type="protein sequence ID" value="SFQ19321.1"/>
    <property type="molecule type" value="Genomic_DNA"/>
</dbReference>
<dbReference type="InterPro" id="IPR000620">
    <property type="entry name" value="EamA_dom"/>
</dbReference>
<feature type="transmembrane region" description="Helical" evidence="1">
    <location>
        <begin position="244"/>
        <end position="261"/>
    </location>
</feature>
<feature type="domain" description="EamA" evidence="2">
    <location>
        <begin position="9"/>
        <end position="143"/>
    </location>
</feature>
<feature type="transmembrane region" description="Helical" evidence="1">
    <location>
        <begin position="182"/>
        <end position="201"/>
    </location>
</feature>